<comment type="subcellular location">
    <subcellularLocation>
        <location evidence="1">Membrane</location>
        <topology evidence="1">Multi-pass membrane protein</topology>
    </subcellularLocation>
</comment>
<sequence length="143" mass="16307">TITLDRVVSAEGGSMSLGERQIVALTRAIVRRSKLQTVDSRRGSLHYHTDAIIQSTLRTELRGVTLITAAHRLQTVMNYDRIVCRQLQSRRETDFIRWSWMRGALLSFDTPMNLLKGEGGYFRAMVESSHDRDTLLAMVNKQV</sequence>
<reference evidence="5" key="1">
    <citation type="submission" date="2023-03" db="EMBL/GenBank/DDBJ databases">
        <title>Massive genome expansion in bonnet fungi (Mycena s.s.) driven by repeated elements and novel gene families across ecological guilds.</title>
        <authorList>
            <consortium name="Lawrence Berkeley National Laboratory"/>
            <person name="Harder C.B."/>
            <person name="Miyauchi S."/>
            <person name="Viragh M."/>
            <person name="Kuo A."/>
            <person name="Thoen E."/>
            <person name="Andreopoulos B."/>
            <person name="Lu D."/>
            <person name="Skrede I."/>
            <person name="Drula E."/>
            <person name="Henrissat B."/>
            <person name="Morin E."/>
            <person name="Kohler A."/>
            <person name="Barry K."/>
            <person name="LaButti K."/>
            <person name="Morin E."/>
            <person name="Salamov A."/>
            <person name="Lipzen A."/>
            <person name="Mereny Z."/>
            <person name="Hegedus B."/>
            <person name="Baldrian P."/>
            <person name="Stursova M."/>
            <person name="Weitz H."/>
            <person name="Taylor A."/>
            <person name="Grigoriev I.V."/>
            <person name="Nagy L.G."/>
            <person name="Martin F."/>
            <person name="Kauserud H."/>
        </authorList>
    </citation>
    <scope>NUCLEOTIDE SEQUENCE</scope>
    <source>
        <strain evidence="5">9144</strain>
    </source>
</reference>
<dbReference type="PANTHER" id="PTHR24223">
    <property type="entry name" value="ATP-BINDING CASSETTE SUB-FAMILY C"/>
    <property type="match status" value="1"/>
</dbReference>
<keyword evidence="3" id="KW-0547">Nucleotide-binding</keyword>
<evidence type="ECO:0008006" key="7">
    <source>
        <dbReference type="Google" id="ProtNLM"/>
    </source>
</evidence>
<dbReference type="Gene3D" id="3.40.50.300">
    <property type="entry name" value="P-loop containing nucleotide triphosphate hydrolases"/>
    <property type="match status" value="1"/>
</dbReference>
<keyword evidence="6" id="KW-1185">Reference proteome</keyword>
<organism evidence="5 6">
    <name type="scientific">Mycena pura</name>
    <dbReference type="NCBI Taxonomy" id="153505"/>
    <lineage>
        <taxon>Eukaryota</taxon>
        <taxon>Fungi</taxon>
        <taxon>Dikarya</taxon>
        <taxon>Basidiomycota</taxon>
        <taxon>Agaricomycotina</taxon>
        <taxon>Agaricomycetes</taxon>
        <taxon>Agaricomycetidae</taxon>
        <taxon>Agaricales</taxon>
        <taxon>Marasmiineae</taxon>
        <taxon>Mycenaceae</taxon>
        <taxon>Mycena</taxon>
    </lineage>
</organism>
<proteinExistence type="inferred from homology"/>
<comment type="similarity">
    <text evidence="2">Belongs to the ABC transporter superfamily. ABCC family. Conjugate transporter (TC 3.A.1.208) subfamily.</text>
</comment>
<evidence type="ECO:0000313" key="5">
    <source>
        <dbReference type="EMBL" id="KAJ7212209.1"/>
    </source>
</evidence>
<evidence type="ECO:0000256" key="2">
    <source>
        <dbReference type="ARBA" id="ARBA00009726"/>
    </source>
</evidence>
<dbReference type="AlphaFoldDB" id="A0AAD6YEE2"/>
<dbReference type="InterPro" id="IPR027417">
    <property type="entry name" value="P-loop_NTPase"/>
</dbReference>
<dbReference type="GO" id="GO:0016020">
    <property type="term" value="C:membrane"/>
    <property type="evidence" value="ECO:0007669"/>
    <property type="project" value="UniProtKB-SubCell"/>
</dbReference>
<dbReference type="Proteomes" id="UP001219525">
    <property type="component" value="Unassembled WGS sequence"/>
</dbReference>
<name>A0AAD6YEE2_9AGAR</name>
<comment type="caution">
    <text evidence="5">The sequence shown here is derived from an EMBL/GenBank/DDBJ whole genome shotgun (WGS) entry which is preliminary data.</text>
</comment>
<protein>
    <recommendedName>
        <fullName evidence="7">ABC transporter domain-containing protein</fullName>
    </recommendedName>
</protein>
<evidence type="ECO:0000256" key="4">
    <source>
        <dbReference type="ARBA" id="ARBA00022840"/>
    </source>
</evidence>
<dbReference type="PANTHER" id="PTHR24223:SF456">
    <property type="entry name" value="MULTIDRUG RESISTANCE-ASSOCIATED PROTEIN LETHAL(2)03659"/>
    <property type="match status" value="1"/>
</dbReference>
<evidence type="ECO:0000313" key="6">
    <source>
        <dbReference type="Proteomes" id="UP001219525"/>
    </source>
</evidence>
<dbReference type="GO" id="GO:0042626">
    <property type="term" value="F:ATPase-coupled transmembrane transporter activity"/>
    <property type="evidence" value="ECO:0007669"/>
    <property type="project" value="TreeGrafter"/>
</dbReference>
<accession>A0AAD6YEE2</accession>
<feature type="non-terminal residue" evidence="5">
    <location>
        <position position="143"/>
    </location>
</feature>
<dbReference type="GO" id="GO:0005524">
    <property type="term" value="F:ATP binding"/>
    <property type="evidence" value="ECO:0007669"/>
    <property type="project" value="UniProtKB-KW"/>
</dbReference>
<evidence type="ECO:0000256" key="1">
    <source>
        <dbReference type="ARBA" id="ARBA00004141"/>
    </source>
</evidence>
<dbReference type="SUPFAM" id="SSF52540">
    <property type="entry name" value="P-loop containing nucleoside triphosphate hydrolases"/>
    <property type="match status" value="1"/>
</dbReference>
<dbReference type="EMBL" id="JARJCW010000024">
    <property type="protein sequence ID" value="KAJ7212209.1"/>
    <property type="molecule type" value="Genomic_DNA"/>
</dbReference>
<keyword evidence="4" id="KW-0067">ATP-binding</keyword>
<evidence type="ECO:0000256" key="3">
    <source>
        <dbReference type="ARBA" id="ARBA00022741"/>
    </source>
</evidence>
<gene>
    <name evidence="5" type="ORF">GGX14DRAFT_361860</name>
</gene>
<dbReference type="InterPro" id="IPR050173">
    <property type="entry name" value="ABC_transporter_C-like"/>
</dbReference>